<keyword evidence="2" id="KW-0347">Helicase</keyword>
<dbReference type="EMBL" id="SNRY01004226">
    <property type="protein sequence ID" value="KAA6318331.1"/>
    <property type="molecule type" value="Genomic_DNA"/>
</dbReference>
<dbReference type="GO" id="GO:0016787">
    <property type="term" value="F:hydrolase activity"/>
    <property type="evidence" value="ECO:0007669"/>
    <property type="project" value="UniProtKB-KW"/>
</dbReference>
<keyword evidence="2" id="KW-0378">Hydrolase</keyword>
<dbReference type="AlphaFoldDB" id="A0A5J4QC77"/>
<keyword evidence="2" id="KW-0547">Nucleotide-binding</keyword>
<dbReference type="GO" id="GO:0003678">
    <property type="term" value="F:DNA helicase activity"/>
    <property type="evidence" value="ECO:0007669"/>
    <property type="project" value="UniProtKB-EC"/>
</dbReference>
<evidence type="ECO:0000256" key="1">
    <source>
        <dbReference type="SAM" id="MobiDB-lite"/>
    </source>
</evidence>
<evidence type="ECO:0000313" key="2">
    <source>
        <dbReference type="EMBL" id="KAA6318331.1"/>
    </source>
</evidence>
<keyword evidence="2" id="KW-0067">ATP-binding</keyword>
<reference evidence="2" key="1">
    <citation type="submission" date="2019-03" db="EMBL/GenBank/DDBJ databases">
        <title>Single cell metagenomics reveals metabolic interactions within the superorganism composed of flagellate Streblomastix strix and complex community of Bacteroidetes bacteria on its surface.</title>
        <authorList>
            <person name="Treitli S.C."/>
            <person name="Kolisko M."/>
            <person name="Husnik F."/>
            <person name="Keeling P."/>
            <person name="Hampl V."/>
        </authorList>
    </citation>
    <scope>NUCLEOTIDE SEQUENCE</scope>
    <source>
        <strain evidence="2">STM</strain>
    </source>
</reference>
<accession>A0A5J4QC77</accession>
<dbReference type="EC" id="3.6.4.12" evidence="2"/>
<proteinExistence type="predicted"/>
<feature type="non-terminal residue" evidence="2">
    <location>
        <position position="47"/>
    </location>
</feature>
<gene>
    <name evidence="2" type="ORF">EZS27_031648</name>
</gene>
<feature type="region of interest" description="Disordered" evidence="1">
    <location>
        <begin position="1"/>
        <end position="23"/>
    </location>
</feature>
<comment type="caution">
    <text evidence="2">The sequence shown here is derived from an EMBL/GenBank/DDBJ whole genome shotgun (WGS) entry which is preliminary data.</text>
</comment>
<organism evidence="2">
    <name type="scientific">termite gut metagenome</name>
    <dbReference type="NCBI Taxonomy" id="433724"/>
    <lineage>
        <taxon>unclassified sequences</taxon>
        <taxon>metagenomes</taxon>
        <taxon>organismal metagenomes</taxon>
    </lineage>
</organism>
<protein>
    <submittedName>
        <fullName evidence="2">Replicative DNA helicase</fullName>
        <ecNumber evidence="2">3.6.4.12</ecNumber>
    </submittedName>
</protein>
<sequence>MAEQRRNSRTTKVNTQPVNDYGHIQPQARELEEAVLGATMNEKDAYS</sequence>
<name>A0A5J4QC77_9ZZZZ</name>